<gene>
    <name evidence="1" type="ORF">K470DRAFT_248137</name>
</gene>
<dbReference type="Pfam" id="PF09419">
    <property type="entry name" value="PGP_phosphatase"/>
    <property type="match status" value="1"/>
</dbReference>
<evidence type="ECO:0000313" key="2">
    <source>
        <dbReference type="Proteomes" id="UP000799421"/>
    </source>
</evidence>
<dbReference type="SUPFAM" id="SSF56784">
    <property type="entry name" value="HAD-like"/>
    <property type="match status" value="1"/>
</dbReference>
<keyword evidence="2" id="KW-1185">Reference proteome</keyword>
<proteinExistence type="predicted"/>
<dbReference type="AlphaFoldDB" id="A0A6A7BY91"/>
<dbReference type="InterPro" id="IPR036412">
    <property type="entry name" value="HAD-like_sf"/>
</dbReference>
<dbReference type="NCBIfam" id="TIGR01662">
    <property type="entry name" value="HAD-SF-IIIA"/>
    <property type="match status" value="1"/>
</dbReference>
<dbReference type="InterPro" id="IPR023214">
    <property type="entry name" value="HAD_sf"/>
</dbReference>
<name>A0A6A7BY91_9PEZI</name>
<dbReference type="Gene3D" id="3.40.50.1000">
    <property type="entry name" value="HAD superfamily/HAD-like"/>
    <property type="match status" value="1"/>
</dbReference>
<dbReference type="InterPro" id="IPR010021">
    <property type="entry name" value="PGPP1/Gep4"/>
</dbReference>
<dbReference type="InterPro" id="IPR027706">
    <property type="entry name" value="PGP_Pase"/>
</dbReference>
<protein>
    <submittedName>
        <fullName evidence="1">HAD-superfamily phosphatase</fullName>
    </submittedName>
</protein>
<accession>A0A6A7BY91</accession>
<dbReference type="NCBIfam" id="TIGR01668">
    <property type="entry name" value="YqeG_hyp_ppase"/>
    <property type="match status" value="1"/>
</dbReference>
<dbReference type="OrthoDB" id="198652at2759"/>
<organism evidence="1 2">
    <name type="scientific">Piedraia hortae CBS 480.64</name>
    <dbReference type="NCBI Taxonomy" id="1314780"/>
    <lineage>
        <taxon>Eukaryota</taxon>
        <taxon>Fungi</taxon>
        <taxon>Dikarya</taxon>
        <taxon>Ascomycota</taxon>
        <taxon>Pezizomycotina</taxon>
        <taxon>Dothideomycetes</taxon>
        <taxon>Dothideomycetidae</taxon>
        <taxon>Capnodiales</taxon>
        <taxon>Piedraiaceae</taxon>
        <taxon>Piedraia</taxon>
    </lineage>
</organism>
<dbReference type="EMBL" id="MU005986">
    <property type="protein sequence ID" value="KAF2859957.1"/>
    <property type="molecule type" value="Genomic_DNA"/>
</dbReference>
<dbReference type="Proteomes" id="UP000799421">
    <property type="component" value="Unassembled WGS sequence"/>
</dbReference>
<sequence length="202" mass="22405">MNLSGSAHFFRLFTNPSLCLPHYTIHTFDQLPVPLFPEKDIRAIILDKDNCFAQKKTNTIHPPYRQKFEQLRAAYPGNKLIIVSNTAGSGDDPSLTDAARVEKATGVAVLPHSTKKPGCGVEVLKFLREADDVGITSPSQVAVVGDRLFTDVMMANTMGAHAVWVRDGVVEDRGLLTRVEKGLERFLTRRGYVPPDPRSQFE</sequence>
<reference evidence="1" key="1">
    <citation type="journal article" date="2020" name="Stud. Mycol.">
        <title>101 Dothideomycetes genomes: a test case for predicting lifestyles and emergence of pathogens.</title>
        <authorList>
            <person name="Haridas S."/>
            <person name="Albert R."/>
            <person name="Binder M."/>
            <person name="Bloem J."/>
            <person name="Labutti K."/>
            <person name="Salamov A."/>
            <person name="Andreopoulos B."/>
            <person name="Baker S."/>
            <person name="Barry K."/>
            <person name="Bills G."/>
            <person name="Bluhm B."/>
            <person name="Cannon C."/>
            <person name="Castanera R."/>
            <person name="Culley D."/>
            <person name="Daum C."/>
            <person name="Ezra D."/>
            <person name="Gonzalez J."/>
            <person name="Henrissat B."/>
            <person name="Kuo A."/>
            <person name="Liang C."/>
            <person name="Lipzen A."/>
            <person name="Lutzoni F."/>
            <person name="Magnuson J."/>
            <person name="Mondo S."/>
            <person name="Nolan M."/>
            <person name="Ohm R."/>
            <person name="Pangilinan J."/>
            <person name="Park H.-J."/>
            <person name="Ramirez L."/>
            <person name="Alfaro M."/>
            <person name="Sun H."/>
            <person name="Tritt A."/>
            <person name="Yoshinaga Y."/>
            <person name="Zwiers L.-H."/>
            <person name="Turgeon B."/>
            <person name="Goodwin S."/>
            <person name="Spatafora J."/>
            <person name="Crous P."/>
            <person name="Grigoriev I."/>
        </authorList>
    </citation>
    <scope>NUCLEOTIDE SEQUENCE</scope>
    <source>
        <strain evidence="1">CBS 480.64</strain>
    </source>
</reference>
<evidence type="ECO:0000313" key="1">
    <source>
        <dbReference type="EMBL" id="KAF2859957.1"/>
    </source>
</evidence>
<dbReference type="GO" id="GO:0008962">
    <property type="term" value="F:phosphatidylglycerophosphatase activity"/>
    <property type="evidence" value="ECO:0007669"/>
    <property type="project" value="InterPro"/>
</dbReference>
<dbReference type="InterPro" id="IPR006549">
    <property type="entry name" value="HAD-SF_hydro_IIIA"/>
</dbReference>